<dbReference type="InterPro" id="IPR011009">
    <property type="entry name" value="Kinase-like_dom_sf"/>
</dbReference>
<dbReference type="RefSeq" id="XP_033578465.1">
    <property type="nucleotide sequence ID" value="XM_033713951.1"/>
</dbReference>
<dbReference type="Proteomes" id="UP000504636">
    <property type="component" value="Unplaced"/>
</dbReference>
<sequence length="471" mass="52721">MLNTSTVTFRSIDRDTGTAISTEQKEDCSLHYAVIRDYIDEIQRKPLFPMRWTRTRRRRSTSELLGAVEQVSDYIRWRPYKITDGVDGIWLLSEASIEAHGSDGSGTAILTPQFYQSASNLLHELMSRLVDGEDISTDKPEAELATASPDAVGLCVPQSKIRSFEANPALSILTKSLATSGSFIATSSKISDDELQYLAAAYQSGDQNEMAKGVTFEDDPDEQAFEGAVAGEEPSNTANDWVFEYLRGGMLSQPQANPRVEEYESVASFAFTMDEIFPQTKKLPRHRHLDFNESSVHGKNSGHSLFGQSNQSERDFFKTPKSIMSGNSPFRTPHSRLGGLERAVQPGSPSAWNKYLREIGLIPDPFDEMDWSGRGQHAEFNANEESDVPLTLEKALGHSATALVESVRCRRIRLARKTVMVSRRLTKEEVIKEVENLQRLKHPHVIRVVGTYTLPRKLSILLYPVAEFTLD</sequence>
<evidence type="ECO:0000313" key="2">
    <source>
        <dbReference type="Proteomes" id="UP000504636"/>
    </source>
</evidence>
<evidence type="ECO:0008006" key="4">
    <source>
        <dbReference type="Google" id="ProtNLM"/>
    </source>
</evidence>
<dbReference type="EMBL" id="MU003698">
    <property type="protein sequence ID" value="KAF2811501.1"/>
    <property type="molecule type" value="Genomic_DNA"/>
</dbReference>
<dbReference type="Gene3D" id="3.30.200.20">
    <property type="entry name" value="Phosphorylase Kinase, domain 1"/>
    <property type="match status" value="1"/>
</dbReference>
<dbReference type="GeneID" id="54454844"/>
<reference evidence="3" key="2">
    <citation type="submission" date="2020-04" db="EMBL/GenBank/DDBJ databases">
        <authorList>
            <consortium name="NCBI Genome Project"/>
        </authorList>
    </citation>
    <scope>NUCLEOTIDE SEQUENCE</scope>
    <source>
        <strain evidence="3">CBS 304.34</strain>
    </source>
</reference>
<proteinExistence type="predicted"/>
<evidence type="ECO:0000313" key="1">
    <source>
        <dbReference type="EMBL" id="KAF2811501.1"/>
    </source>
</evidence>
<gene>
    <name evidence="1 3" type="ORF">BDZ99DRAFT_276448</name>
</gene>
<organism evidence="1">
    <name type="scientific">Mytilinidion resinicola</name>
    <dbReference type="NCBI Taxonomy" id="574789"/>
    <lineage>
        <taxon>Eukaryota</taxon>
        <taxon>Fungi</taxon>
        <taxon>Dikarya</taxon>
        <taxon>Ascomycota</taxon>
        <taxon>Pezizomycotina</taxon>
        <taxon>Dothideomycetes</taxon>
        <taxon>Pleosporomycetidae</taxon>
        <taxon>Mytilinidiales</taxon>
        <taxon>Mytilinidiaceae</taxon>
        <taxon>Mytilinidion</taxon>
    </lineage>
</organism>
<dbReference type="OrthoDB" id="4062651at2759"/>
<reference evidence="1 3" key="1">
    <citation type="journal article" date="2020" name="Stud. Mycol.">
        <title>101 Dothideomycetes genomes: a test case for predicting lifestyles and emergence of pathogens.</title>
        <authorList>
            <person name="Haridas S."/>
            <person name="Albert R."/>
            <person name="Binder M."/>
            <person name="Bloem J."/>
            <person name="Labutti K."/>
            <person name="Salamov A."/>
            <person name="Andreopoulos B."/>
            <person name="Baker S."/>
            <person name="Barry K."/>
            <person name="Bills G."/>
            <person name="Bluhm B."/>
            <person name="Cannon C."/>
            <person name="Castanera R."/>
            <person name="Culley D."/>
            <person name="Daum C."/>
            <person name="Ezra D."/>
            <person name="Gonzalez J."/>
            <person name="Henrissat B."/>
            <person name="Kuo A."/>
            <person name="Liang C."/>
            <person name="Lipzen A."/>
            <person name="Lutzoni F."/>
            <person name="Magnuson J."/>
            <person name="Mondo S."/>
            <person name="Nolan M."/>
            <person name="Ohm R."/>
            <person name="Pangilinan J."/>
            <person name="Park H.-J."/>
            <person name="Ramirez L."/>
            <person name="Alfaro M."/>
            <person name="Sun H."/>
            <person name="Tritt A."/>
            <person name="Yoshinaga Y."/>
            <person name="Zwiers L.-H."/>
            <person name="Turgeon B."/>
            <person name="Goodwin S."/>
            <person name="Spatafora J."/>
            <person name="Crous P."/>
            <person name="Grigoriev I."/>
        </authorList>
    </citation>
    <scope>NUCLEOTIDE SEQUENCE</scope>
    <source>
        <strain evidence="1 3">CBS 304.34</strain>
    </source>
</reference>
<evidence type="ECO:0000313" key="3">
    <source>
        <dbReference type="RefSeq" id="XP_033578465.1"/>
    </source>
</evidence>
<reference evidence="3" key="3">
    <citation type="submission" date="2025-04" db="UniProtKB">
        <authorList>
            <consortium name="RefSeq"/>
        </authorList>
    </citation>
    <scope>IDENTIFICATION</scope>
    <source>
        <strain evidence="3">CBS 304.34</strain>
    </source>
</reference>
<protein>
    <recommendedName>
        <fullName evidence="4">Protein kinase domain-containing protein</fullName>
    </recommendedName>
</protein>
<keyword evidence="2" id="KW-1185">Reference proteome</keyword>
<name>A0A6A6YRV2_9PEZI</name>
<accession>A0A6A6YRV2</accession>
<dbReference type="SUPFAM" id="SSF56112">
    <property type="entry name" value="Protein kinase-like (PK-like)"/>
    <property type="match status" value="1"/>
</dbReference>
<dbReference type="AlphaFoldDB" id="A0A6A6YRV2"/>